<evidence type="ECO:0000313" key="1">
    <source>
        <dbReference type="EMBL" id="MEL0660517.1"/>
    </source>
</evidence>
<organism evidence="1 2">
    <name type="scientific">Psychromonas arctica</name>
    <dbReference type="NCBI Taxonomy" id="168275"/>
    <lineage>
        <taxon>Bacteria</taxon>
        <taxon>Pseudomonadati</taxon>
        <taxon>Pseudomonadota</taxon>
        <taxon>Gammaproteobacteria</taxon>
        <taxon>Alteromonadales</taxon>
        <taxon>Psychromonadaceae</taxon>
        <taxon>Psychromonas</taxon>
    </lineage>
</organism>
<name>A0ABU9HG14_9GAMM</name>
<proteinExistence type="predicted"/>
<keyword evidence="1" id="KW-0378">Hydrolase</keyword>
<accession>A0ABU9HG14</accession>
<reference evidence="1 2" key="1">
    <citation type="submission" date="2024-02" db="EMBL/GenBank/DDBJ databases">
        <title>Bacteria isolated from the canopy kelp, Nereocystis luetkeana.</title>
        <authorList>
            <person name="Pfister C.A."/>
            <person name="Younker I.T."/>
            <person name="Light S.H."/>
        </authorList>
    </citation>
    <scope>NUCLEOTIDE SEQUENCE [LARGE SCALE GENOMIC DNA]</scope>
    <source>
        <strain evidence="1 2">TI.2.07</strain>
    </source>
</reference>
<dbReference type="PANTHER" id="PTHR35602">
    <property type="entry name" value="ESTERASE YQIA-RELATED"/>
    <property type="match status" value="1"/>
</dbReference>
<dbReference type="Proteomes" id="UP001366060">
    <property type="component" value="Unassembled WGS sequence"/>
</dbReference>
<dbReference type="SUPFAM" id="SSF53474">
    <property type="entry name" value="alpha/beta-Hydrolases"/>
    <property type="match status" value="1"/>
</dbReference>
<dbReference type="Gene3D" id="3.40.50.1820">
    <property type="entry name" value="alpha/beta hydrolase"/>
    <property type="match status" value="1"/>
</dbReference>
<dbReference type="InterPro" id="IPR008886">
    <property type="entry name" value="UPF0227/Esterase_YqiA"/>
</dbReference>
<protein>
    <submittedName>
        <fullName evidence="1">YqiA/YcfP family alpha/beta fold hydrolase</fullName>
    </submittedName>
</protein>
<gene>
    <name evidence="1" type="ORF">V6255_15360</name>
</gene>
<dbReference type="Pfam" id="PF05728">
    <property type="entry name" value="UPF0227"/>
    <property type="match status" value="1"/>
</dbReference>
<dbReference type="InterPro" id="IPR029058">
    <property type="entry name" value="AB_hydrolase_fold"/>
</dbReference>
<sequence length="195" mass="22567">MTEPNITKVLLSLHGFHSSPASLKAQQMRDYLLLNHPDIHFICPQLPVLPKDMWTTIESIFKQYENCEIAVMGSSLGGFLATKVAQQYAVKALLINPAVTPDLLLTRYQGSQLHPYLQQRYDINESYIEQLNVLNVEYINDTQNIWVLLQQEDEVLDYREALKKYNQCKVTCEQGGDHSFIGFDRYLPEIIHFLY</sequence>
<comment type="caution">
    <text evidence="1">The sequence shown here is derived from an EMBL/GenBank/DDBJ whole genome shotgun (WGS) entry which is preliminary data.</text>
</comment>
<dbReference type="GO" id="GO:0016787">
    <property type="term" value="F:hydrolase activity"/>
    <property type="evidence" value="ECO:0007669"/>
    <property type="project" value="UniProtKB-KW"/>
</dbReference>
<evidence type="ECO:0000313" key="2">
    <source>
        <dbReference type="Proteomes" id="UP001366060"/>
    </source>
</evidence>
<keyword evidence="2" id="KW-1185">Reference proteome</keyword>
<dbReference type="EMBL" id="JBAKBA010000045">
    <property type="protein sequence ID" value="MEL0660517.1"/>
    <property type="molecule type" value="Genomic_DNA"/>
</dbReference>
<dbReference type="RefSeq" id="WP_341628955.1">
    <property type="nucleotide sequence ID" value="NZ_JBAKBA010000045.1"/>
</dbReference>
<dbReference type="PANTHER" id="PTHR35602:SF3">
    <property type="entry name" value="ESTERASE YQIA"/>
    <property type="match status" value="1"/>
</dbReference>